<sequence>MSAADDRIFLLAPSLAMLFLAGLLGICWLNQRQQRFLLWLCSAYALTALYLGIRSLLSPEDLDHHATGIGTLYLLGSWCLARSFAERRRVSTHPGLALLIGLVALAALFYFTHIDQNFWDRLYSFNLGIALILLLPVSDVFKKPRAKDWLNQTLLWSYITYALFTMARPLLVSLWGHTGLGGAMQPNSLYWATTLMSVLFFALLFTVLICAVTMRDIVSQLRSERDHDALTKTLNRRAFNEAARLRLADQRLHPIAILAGDIDHFKRINDGWGHERGDRVLQLVSATLQRNVRSPDLVARFGGEEFVLLLKCIDLAGAGRLAQRIRLELGADNTVLPHEAQLTMSFGISAVKASAQLDSALKEADRLMYSAKNAGRDRAHTAGVLYPDAGPGLQMLAATP</sequence>
<dbReference type="InterPro" id="IPR043128">
    <property type="entry name" value="Rev_trsase/Diguanyl_cyclase"/>
</dbReference>
<keyword evidence="5" id="KW-0548">Nucleotidyltransferase</keyword>
<dbReference type="SUPFAM" id="SSF55073">
    <property type="entry name" value="Nucleotide cyclase"/>
    <property type="match status" value="1"/>
</dbReference>
<dbReference type="NCBIfam" id="TIGR00254">
    <property type="entry name" value="GGDEF"/>
    <property type="match status" value="1"/>
</dbReference>
<feature type="transmembrane region" description="Helical" evidence="3">
    <location>
        <begin position="65"/>
        <end position="81"/>
    </location>
</feature>
<dbReference type="PANTHER" id="PTHR45138">
    <property type="entry name" value="REGULATORY COMPONENTS OF SENSORY TRANSDUCTION SYSTEM"/>
    <property type="match status" value="1"/>
</dbReference>
<dbReference type="SMART" id="SM00267">
    <property type="entry name" value="GGDEF"/>
    <property type="match status" value="1"/>
</dbReference>
<organism evidence="5 6">
    <name type="scientific">Comamonas guangdongensis</name>
    <dbReference type="NCBI Taxonomy" id="510515"/>
    <lineage>
        <taxon>Bacteria</taxon>
        <taxon>Pseudomonadati</taxon>
        <taxon>Pseudomonadota</taxon>
        <taxon>Betaproteobacteria</taxon>
        <taxon>Burkholderiales</taxon>
        <taxon>Comamonadaceae</taxon>
        <taxon>Comamonas</taxon>
    </lineage>
</organism>
<keyword evidence="5" id="KW-0808">Transferase</keyword>
<evidence type="ECO:0000256" key="1">
    <source>
        <dbReference type="ARBA" id="ARBA00012528"/>
    </source>
</evidence>
<reference evidence="5 6" key="1">
    <citation type="journal article" date="2013" name="Int. J. Syst. Evol. Microbiol.">
        <title>Comamonas guangdongensis sp. nov., isolated from subterranean forest sediment, and emended description of the genus Comamonas.</title>
        <authorList>
            <person name="Zhang J."/>
            <person name="Wang Y."/>
            <person name="Zhou S."/>
            <person name="Wu C."/>
            <person name="He J."/>
            <person name="Li F."/>
        </authorList>
    </citation>
    <scope>NUCLEOTIDE SEQUENCE [LARGE SCALE GENOMIC DNA]</scope>
    <source>
        <strain evidence="5 6">CCTCC AB2011133</strain>
    </source>
</reference>
<dbReference type="Proteomes" id="UP001561046">
    <property type="component" value="Unassembled WGS sequence"/>
</dbReference>
<dbReference type="EMBL" id="JBFYGN010000012">
    <property type="protein sequence ID" value="MEX8193563.1"/>
    <property type="molecule type" value="Genomic_DNA"/>
</dbReference>
<proteinExistence type="predicted"/>
<dbReference type="RefSeq" id="WP_369338859.1">
    <property type="nucleotide sequence ID" value="NZ_JBFYGN010000012.1"/>
</dbReference>
<feature type="transmembrane region" description="Helical" evidence="3">
    <location>
        <begin position="36"/>
        <end position="53"/>
    </location>
</feature>
<feature type="transmembrane region" description="Helical" evidence="3">
    <location>
        <begin position="153"/>
        <end position="176"/>
    </location>
</feature>
<feature type="domain" description="GGDEF" evidence="4">
    <location>
        <begin position="253"/>
        <end position="384"/>
    </location>
</feature>
<keyword evidence="3" id="KW-1133">Transmembrane helix</keyword>
<feature type="transmembrane region" description="Helical" evidence="3">
    <location>
        <begin position="93"/>
        <end position="111"/>
    </location>
</feature>
<keyword evidence="3" id="KW-0812">Transmembrane</keyword>
<dbReference type="Gene3D" id="3.30.70.270">
    <property type="match status" value="1"/>
</dbReference>
<feature type="transmembrane region" description="Helical" evidence="3">
    <location>
        <begin position="123"/>
        <end position="141"/>
    </location>
</feature>
<protein>
    <recommendedName>
        <fullName evidence="1">diguanylate cyclase</fullName>
        <ecNumber evidence="1">2.7.7.65</ecNumber>
    </recommendedName>
</protein>
<dbReference type="InterPro" id="IPR029787">
    <property type="entry name" value="Nucleotide_cyclase"/>
</dbReference>
<evidence type="ECO:0000256" key="3">
    <source>
        <dbReference type="SAM" id="Phobius"/>
    </source>
</evidence>
<feature type="transmembrane region" description="Helical" evidence="3">
    <location>
        <begin position="188"/>
        <end position="212"/>
    </location>
</feature>
<evidence type="ECO:0000313" key="5">
    <source>
        <dbReference type="EMBL" id="MEX8193563.1"/>
    </source>
</evidence>
<comment type="catalytic activity">
    <reaction evidence="2">
        <text>2 GTP = 3',3'-c-di-GMP + 2 diphosphate</text>
        <dbReference type="Rhea" id="RHEA:24898"/>
        <dbReference type="ChEBI" id="CHEBI:33019"/>
        <dbReference type="ChEBI" id="CHEBI:37565"/>
        <dbReference type="ChEBI" id="CHEBI:58805"/>
        <dbReference type="EC" id="2.7.7.65"/>
    </reaction>
</comment>
<comment type="caution">
    <text evidence="5">The sequence shown here is derived from an EMBL/GenBank/DDBJ whole genome shotgun (WGS) entry which is preliminary data.</text>
</comment>
<evidence type="ECO:0000259" key="4">
    <source>
        <dbReference type="PROSITE" id="PS50887"/>
    </source>
</evidence>
<dbReference type="PROSITE" id="PS50887">
    <property type="entry name" value="GGDEF"/>
    <property type="match status" value="1"/>
</dbReference>
<keyword evidence="3" id="KW-0472">Membrane</keyword>
<dbReference type="InterPro" id="IPR000160">
    <property type="entry name" value="GGDEF_dom"/>
</dbReference>
<dbReference type="PANTHER" id="PTHR45138:SF9">
    <property type="entry name" value="DIGUANYLATE CYCLASE DGCM-RELATED"/>
    <property type="match status" value="1"/>
</dbReference>
<name>A0ABV3ZVU1_9BURK</name>
<dbReference type="InterPro" id="IPR050469">
    <property type="entry name" value="Diguanylate_Cyclase"/>
</dbReference>
<feature type="transmembrane region" description="Helical" evidence="3">
    <location>
        <begin position="6"/>
        <end position="29"/>
    </location>
</feature>
<gene>
    <name evidence="5" type="ORF">AB6724_12025</name>
</gene>
<evidence type="ECO:0000256" key="2">
    <source>
        <dbReference type="ARBA" id="ARBA00034247"/>
    </source>
</evidence>
<dbReference type="Pfam" id="PF00990">
    <property type="entry name" value="GGDEF"/>
    <property type="match status" value="1"/>
</dbReference>
<dbReference type="EC" id="2.7.7.65" evidence="1"/>
<keyword evidence="6" id="KW-1185">Reference proteome</keyword>
<dbReference type="CDD" id="cd01949">
    <property type="entry name" value="GGDEF"/>
    <property type="match status" value="1"/>
</dbReference>
<evidence type="ECO:0000313" key="6">
    <source>
        <dbReference type="Proteomes" id="UP001561046"/>
    </source>
</evidence>
<accession>A0ABV3ZVU1</accession>
<dbReference type="GO" id="GO:0052621">
    <property type="term" value="F:diguanylate cyclase activity"/>
    <property type="evidence" value="ECO:0007669"/>
    <property type="project" value="UniProtKB-EC"/>
</dbReference>